<keyword evidence="2" id="KW-1185">Reference proteome</keyword>
<comment type="caution">
    <text evidence="1">The sequence shown here is derived from an EMBL/GenBank/DDBJ whole genome shotgun (WGS) entry which is preliminary data.</text>
</comment>
<gene>
    <name evidence="1" type="ORF">Patl1_31414</name>
</gene>
<sequence>MAPRLLFFFAFISLLLTFFPSPCSSLKYDDAMVVPVTKEDDKVNVALYYESLCPGSAEFILKYLVDVFDLDLIDIVNLKLVPWGNAETTDPNNTIVCQHGEDECYFNTIHACAIEALPDTETSKGPIHEKEEMWRSCCQGLKEVEQAIQNCFDSGHGTELELKYRNETPPHDYVPWLTVNDKQVEYLQYFLVYICKAYKGSQVPEFCRSLPPVKAKATENAISSTPVCYAKEASHF</sequence>
<evidence type="ECO:0000313" key="1">
    <source>
        <dbReference type="EMBL" id="KAJ0088994.1"/>
    </source>
</evidence>
<dbReference type="EMBL" id="CM047905">
    <property type="protein sequence ID" value="KAJ0088994.1"/>
    <property type="molecule type" value="Genomic_DNA"/>
</dbReference>
<organism evidence="1 2">
    <name type="scientific">Pistacia atlantica</name>
    <dbReference type="NCBI Taxonomy" id="434234"/>
    <lineage>
        <taxon>Eukaryota</taxon>
        <taxon>Viridiplantae</taxon>
        <taxon>Streptophyta</taxon>
        <taxon>Embryophyta</taxon>
        <taxon>Tracheophyta</taxon>
        <taxon>Spermatophyta</taxon>
        <taxon>Magnoliopsida</taxon>
        <taxon>eudicotyledons</taxon>
        <taxon>Gunneridae</taxon>
        <taxon>Pentapetalae</taxon>
        <taxon>rosids</taxon>
        <taxon>malvids</taxon>
        <taxon>Sapindales</taxon>
        <taxon>Anacardiaceae</taxon>
        <taxon>Pistacia</taxon>
    </lineage>
</organism>
<accession>A0ACC1AQY4</accession>
<reference evidence="2" key="1">
    <citation type="journal article" date="2023" name="G3 (Bethesda)">
        <title>Genome assembly and association tests identify interacting loci associated with vigor, precocity, and sex in interspecific pistachio rootstocks.</title>
        <authorList>
            <person name="Palmer W."/>
            <person name="Jacygrad E."/>
            <person name="Sagayaradj S."/>
            <person name="Cavanaugh K."/>
            <person name="Han R."/>
            <person name="Bertier L."/>
            <person name="Beede B."/>
            <person name="Kafkas S."/>
            <person name="Golino D."/>
            <person name="Preece J."/>
            <person name="Michelmore R."/>
        </authorList>
    </citation>
    <scope>NUCLEOTIDE SEQUENCE [LARGE SCALE GENOMIC DNA]</scope>
</reference>
<name>A0ACC1AQY4_9ROSI</name>
<dbReference type="Proteomes" id="UP001164250">
    <property type="component" value="Chromosome 9"/>
</dbReference>
<protein>
    <submittedName>
        <fullName evidence="1">Uncharacterized protein</fullName>
    </submittedName>
</protein>
<proteinExistence type="predicted"/>
<evidence type="ECO:0000313" key="2">
    <source>
        <dbReference type="Proteomes" id="UP001164250"/>
    </source>
</evidence>